<dbReference type="GO" id="GO:0005524">
    <property type="term" value="F:ATP binding"/>
    <property type="evidence" value="ECO:0007669"/>
    <property type="project" value="UniProtKB-KW"/>
</dbReference>
<sequence length="239" mass="26673">MSDISISESYLVKNKVIAAGTPIDDGLAYDFSDKFSLIPNLDNRLLQNISRCGYDRMTSVQSHAIGILSIDSVIDIASGKELQEESSTEGINIALSENALLERKRLVGKYDMMTASHTGSGKTLAFLTPMLNRLLKAYPNESMEAIKIGRFQGQYPLALILAPTRELVQQTFSQVMKLCYSTYVRPLAVYGGEPPYRQESELARGCHLLVATPGRLLDYLERDLMRLTFCRLVQDSDHL</sequence>
<dbReference type="AlphaFoldDB" id="A0A3S5BNZ7"/>
<dbReference type="Gene3D" id="3.40.50.300">
    <property type="entry name" value="P-loop containing nucleotide triphosphate hydrolases"/>
    <property type="match status" value="1"/>
</dbReference>
<dbReference type="InterPro" id="IPR027417">
    <property type="entry name" value="P-loop_NTPase"/>
</dbReference>
<evidence type="ECO:0000259" key="5">
    <source>
        <dbReference type="PROSITE" id="PS51192"/>
    </source>
</evidence>
<evidence type="ECO:0000256" key="3">
    <source>
        <dbReference type="ARBA" id="ARBA00022806"/>
    </source>
</evidence>
<dbReference type="OrthoDB" id="6263093at2759"/>
<keyword evidence="1" id="KW-0547">Nucleotide-binding</keyword>
<proteinExistence type="predicted"/>
<dbReference type="Pfam" id="PF00270">
    <property type="entry name" value="DEAD"/>
    <property type="match status" value="1"/>
</dbReference>
<dbReference type="GO" id="GO:0003676">
    <property type="term" value="F:nucleic acid binding"/>
    <property type="evidence" value="ECO:0007669"/>
    <property type="project" value="InterPro"/>
</dbReference>
<evidence type="ECO:0000313" key="6">
    <source>
        <dbReference type="EMBL" id="VEL11424.1"/>
    </source>
</evidence>
<name>A0A3S5BNZ7_9PLAT</name>
<dbReference type="SUPFAM" id="SSF52540">
    <property type="entry name" value="P-loop containing nucleoside triphosphate hydrolases"/>
    <property type="match status" value="1"/>
</dbReference>
<dbReference type="GO" id="GO:0005829">
    <property type="term" value="C:cytosol"/>
    <property type="evidence" value="ECO:0007669"/>
    <property type="project" value="TreeGrafter"/>
</dbReference>
<keyword evidence="7" id="KW-1185">Reference proteome</keyword>
<evidence type="ECO:0000313" key="7">
    <source>
        <dbReference type="Proteomes" id="UP000784294"/>
    </source>
</evidence>
<dbReference type="PROSITE" id="PS51192">
    <property type="entry name" value="HELICASE_ATP_BIND_1"/>
    <property type="match status" value="1"/>
</dbReference>
<keyword evidence="3" id="KW-0347">Helicase</keyword>
<evidence type="ECO:0000256" key="2">
    <source>
        <dbReference type="ARBA" id="ARBA00022801"/>
    </source>
</evidence>
<evidence type="ECO:0000256" key="4">
    <source>
        <dbReference type="ARBA" id="ARBA00022840"/>
    </source>
</evidence>
<dbReference type="PANTHER" id="PTHR47959">
    <property type="entry name" value="ATP-DEPENDENT RNA HELICASE RHLE-RELATED"/>
    <property type="match status" value="1"/>
</dbReference>
<dbReference type="InterPro" id="IPR011545">
    <property type="entry name" value="DEAD/DEAH_box_helicase_dom"/>
</dbReference>
<accession>A0A3S5BNZ7</accession>
<dbReference type="GO" id="GO:0003724">
    <property type="term" value="F:RNA helicase activity"/>
    <property type="evidence" value="ECO:0007669"/>
    <property type="project" value="TreeGrafter"/>
</dbReference>
<keyword evidence="2" id="KW-0378">Hydrolase</keyword>
<comment type="caution">
    <text evidence="6">The sequence shown here is derived from an EMBL/GenBank/DDBJ whole genome shotgun (WGS) entry which is preliminary data.</text>
</comment>
<dbReference type="GO" id="GO:0016787">
    <property type="term" value="F:hydrolase activity"/>
    <property type="evidence" value="ECO:0007669"/>
    <property type="project" value="UniProtKB-KW"/>
</dbReference>
<gene>
    <name evidence="6" type="ORF">PXEA_LOCUS4864</name>
</gene>
<dbReference type="SMART" id="SM00487">
    <property type="entry name" value="DEXDc"/>
    <property type="match status" value="1"/>
</dbReference>
<dbReference type="InterPro" id="IPR050079">
    <property type="entry name" value="DEAD_box_RNA_helicase"/>
</dbReference>
<protein>
    <recommendedName>
        <fullName evidence="5">Helicase ATP-binding domain-containing protein</fullName>
    </recommendedName>
</protein>
<feature type="domain" description="Helicase ATP-binding" evidence="5">
    <location>
        <begin position="103"/>
        <end position="239"/>
    </location>
</feature>
<evidence type="ECO:0000256" key="1">
    <source>
        <dbReference type="ARBA" id="ARBA00022741"/>
    </source>
</evidence>
<organism evidence="6 7">
    <name type="scientific">Protopolystoma xenopodis</name>
    <dbReference type="NCBI Taxonomy" id="117903"/>
    <lineage>
        <taxon>Eukaryota</taxon>
        <taxon>Metazoa</taxon>
        <taxon>Spiralia</taxon>
        <taxon>Lophotrochozoa</taxon>
        <taxon>Platyhelminthes</taxon>
        <taxon>Monogenea</taxon>
        <taxon>Polyopisthocotylea</taxon>
        <taxon>Polystomatidea</taxon>
        <taxon>Polystomatidae</taxon>
        <taxon>Protopolystoma</taxon>
    </lineage>
</organism>
<dbReference type="EMBL" id="CAAALY010011768">
    <property type="protein sequence ID" value="VEL11424.1"/>
    <property type="molecule type" value="Genomic_DNA"/>
</dbReference>
<dbReference type="PANTHER" id="PTHR47959:SF17">
    <property type="entry name" value="ATP-DEPENDENT RNA HELICASE DEAD BOX FAMILY"/>
    <property type="match status" value="1"/>
</dbReference>
<dbReference type="Proteomes" id="UP000784294">
    <property type="component" value="Unassembled WGS sequence"/>
</dbReference>
<dbReference type="InterPro" id="IPR014001">
    <property type="entry name" value="Helicase_ATP-bd"/>
</dbReference>
<keyword evidence="4" id="KW-0067">ATP-binding</keyword>
<reference evidence="6" key="1">
    <citation type="submission" date="2018-11" db="EMBL/GenBank/DDBJ databases">
        <authorList>
            <consortium name="Pathogen Informatics"/>
        </authorList>
    </citation>
    <scope>NUCLEOTIDE SEQUENCE</scope>
</reference>